<dbReference type="GO" id="GO:0006629">
    <property type="term" value="P:lipid metabolic process"/>
    <property type="evidence" value="ECO:0007669"/>
    <property type="project" value="InterPro"/>
</dbReference>
<reference evidence="2 3" key="1">
    <citation type="journal article" date="2024" name="Front Chem Biol">
        <title>Unveiling the potential of Daldinia eschscholtzii MFLUCC 19-0629 through bioactivity and bioinformatics studies for enhanced sustainable agriculture production.</title>
        <authorList>
            <person name="Brooks S."/>
            <person name="Weaver J.A."/>
            <person name="Klomchit A."/>
            <person name="Alharthi S.A."/>
            <person name="Onlamun T."/>
            <person name="Nurani R."/>
            <person name="Vong T.K."/>
            <person name="Alberti F."/>
            <person name="Greco C."/>
        </authorList>
    </citation>
    <scope>NUCLEOTIDE SEQUENCE [LARGE SCALE GENOMIC DNA]</scope>
    <source>
        <strain evidence="2">MFLUCC 19-0629</strain>
    </source>
</reference>
<sequence>MDTIIISPELPPNDVVLLRNLAEDIKEYQQSRTDPSSKDGVTISNQEAVNGAHEHSTPSSRDEHDLARMRALNDPAHQDFEPTIFSSVDYRDLSSRLHPVIYQHILQPYIKWAQSIARHPTYVPTHLLIIELNHVEGNGPDDLSSTIRYQRDNVWHFLHYVGRFYFLIWLDLPLYFLRKDRPTFALKAAFWELLSYTMFLTLFKLNSRPTFFVFLLPFMLLRFGLMVGNWGQHALVDADEPDSDYRSSITLIDVPSNRYCYNDGYHTSHHLNPLRHWREHPVHFLANKQTYSSEHALVFHNIDYLEITIRLLLHHYDHLARCLVPIGEQQIAMTMEQRAGLLKRCTRRFTEEEIKEKFGAPAKSASKTK</sequence>
<dbReference type="PANTHER" id="PTHR36459:SF1">
    <property type="entry name" value="FATTY ACID DESATURASE DOMAIN-CONTAINING PROTEIN-RELATED"/>
    <property type="match status" value="1"/>
</dbReference>
<dbReference type="Pfam" id="PF00487">
    <property type="entry name" value="FA_desaturase"/>
    <property type="match status" value="1"/>
</dbReference>
<dbReference type="PANTHER" id="PTHR36459">
    <property type="entry name" value="ORF"/>
    <property type="match status" value="1"/>
</dbReference>
<evidence type="ECO:0000313" key="3">
    <source>
        <dbReference type="Proteomes" id="UP001369815"/>
    </source>
</evidence>
<accession>A0AAX6MZA2</accession>
<comment type="caution">
    <text evidence="2">The sequence shown here is derived from an EMBL/GenBank/DDBJ whole genome shotgun (WGS) entry which is preliminary data.</text>
</comment>
<dbReference type="EMBL" id="JBANMG010000001">
    <property type="protein sequence ID" value="KAK6957521.1"/>
    <property type="molecule type" value="Genomic_DNA"/>
</dbReference>
<dbReference type="InterPro" id="IPR005804">
    <property type="entry name" value="FA_desaturase_dom"/>
</dbReference>
<evidence type="ECO:0000313" key="2">
    <source>
        <dbReference type="EMBL" id="KAK6957521.1"/>
    </source>
</evidence>
<name>A0AAX6MZA2_9PEZI</name>
<gene>
    <name evidence="2" type="ORF">Daesc_000308</name>
</gene>
<proteinExistence type="predicted"/>
<organism evidence="2 3">
    <name type="scientific">Daldinia eschscholtzii</name>
    <dbReference type="NCBI Taxonomy" id="292717"/>
    <lineage>
        <taxon>Eukaryota</taxon>
        <taxon>Fungi</taxon>
        <taxon>Dikarya</taxon>
        <taxon>Ascomycota</taxon>
        <taxon>Pezizomycotina</taxon>
        <taxon>Sordariomycetes</taxon>
        <taxon>Xylariomycetidae</taxon>
        <taxon>Xylariales</taxon>
        <taxon>Hypoxylaceae</taxon>
        <taxon>Daldinia</taxon>
    </lineage>
</organism>
<evidence type="ECO:0000259" key="1">
    <source>
        <dbReference type="Pfam" id="PF00487"/>
    </source>
</evidence>
<protein>
    <recommendedName>
        <fullName evidence="1">Fatty acid desaturase domain-containing protein</fullName>
    </recommendedName>
</protein>
<feature type="domain" description="Fatty acid desaturase" evidence="1">
    <location>
        <begin position="138"/>
        <end position="290"/>
    </location>
</feature>
<dbReference type="AlphaFoldDB" id="A0AAX6MZA2"/>
<dbReference type="Proteomes" id="UP001369815">
    <property type="component" value="Unassembled WGS sequence"/>
</dbReference>
<keyword evidence="3" id="KW-1185">Reference proteome</keyword>